<evidence type="ECO:0000313" key="3">
    <source>
        <dbReference type="EMBL" id="QJH96679.1"/>
    </source>
</evidence>
<keyword evidence="1" id="KW-0255">Endonuclease</keyword>
<dbReference type="EMBL" id="MT142450">
    <property type="protein sequence ID" value="QJA81173.1"/>
    <property type="molecule type" value="Genomic_DNA"/>
</dbReference>
<dbReference type="EMBL" id="MT144658">
    <property type="protein sequence ID" value="QJH96679.1"/>
    <property type="molecule type" value="Genomic_DNA"/>
</dbReference>
<evidence type="ECO:0000313" key="2">
    <source>
        <dbReference type="EMBL" id="QJA81173.1"/>
    </source>
</evidence>
<name>A0A6M3JFA5_9ZZZZ</name>
<organism evidence="1">
    <name type="scientific">viral metagenome</name>
    <dbReference type="NCBI Taxonomy" id="1070528"/>
    <lineage>
        <taxon>unclassified sequences</taxon>
        <taxon>metagenomes</taxon>
        <taxon>organismal metagenomes</taxon>
    </lineage>
</organism>
<gene>
    <name evidence="2" type="ORF">MM415A00575_0009</name>
    <name evidence="1" type="ORF">MM415B00170_0041</name>
    <name evidence="3" type="ORF">TM448B00791_0017</name>
</gene>
<dbReference type="AlphaFoldDB" id="A0A6M3JFA5"/>
<dbReference type="EMBL" id="MT141575">
    <property type="protein sequence ID" value="QJA67732.1"/>
    <property type="molecule type" value="Genomic_DNA"/>
</dbReference>
<reference evidence="1" key="1">
    <citation type="submission" date="2020-03" db="EMBL/GenBank/DDBJ databases">
        <title>The deep terrestrial virosphere.</title>
        <authorList>
            <person name="Holmfeldt K."/>
            <person name="Nilsson E."/>
            <person name="Simone D."/>
            <person name="Lopez-Fernandez M."/>
            <person name="Wu X."/>
            <person name="de Brujin I."/>
            <person name="Lundin D."/>
            <person name="Andersson A."/>
            <person name="Bertilsson S."/>
            <person name="Dopson M."/>
        </authorList>
    </citation>
    <scope>NUCLEOTIDE SEQUENCE</scope>
    <source>
        <strain evidence="2">MM415A00575</strain>
        <strain evidence="1">MM415B00170</strain>
        <strain evidence="3">TM448B00791</strain>
    </source>
</reference>
<dbReference type="GO" id="GO:0004519">
    <property type="term" value="F:endonuclease activity"/>
    <property type="evidence" value="ECO:0007669"/>
    <property type="project" value="UniProtKB-KW"/>
</dbReference>
<protein>
    <submittedName>
        <fullName evidence="1">Putative HNH endonuclease</fullName>
    </submittedName>
</protein>
<proteinExistence type="predicted"/>
<keyword evidence="1" id="KW-0540">Nuclease</keyword>
<accession>A0A6M3JFA5</accession>
<sequence>MSEVTITKRCGKCKENKSLSEFYKDLRNKDGCQWECKVCRSAYSAAYRKNNANYRKNKERYARSDKDKACKRRWSKKNKAKVIAERAVNRAVGKKQLVPIQLLKCVMCQKQAEHYHHISGYEPEHYFDVRPMCAICHKAIHSQVG</sequence>
<evidence type="ECO:0000313" key="1">
    <source>
        <dbReference type="EMBL" id="QJA67732.1"/>
    </source>
</evidence>
<keyword evidence="1" id="KW-0378">Hydrolase</keyword>